<keyword evidence="1" id="KW-0812">Transmembrane</keyword>
<reference evidence="2" key="1">
    <citation type="submission" date="2019-08" db="EMBL/GenBank/DDBJ databases">
        <authorList>
            <person name="Kucharzyk K."/>
            <person name="Murdoch R.W."/>
            <person name="Higgins S."/>
            <person name="Loffler F."/>
        </authorList>
    </citation>
    <scope>NUCLEOTIDE SEQUENCE</scope>
</reference>
<dbReference type="AlphaFoldDB" id="A0A645FSM2"/>
<keyword evidence="1" id="KW-0472">Membrane</keyword>
<evidence type="ECO:0000313" key="2">
    <source>
        <dbReference type="EMBL" id="MPN17458.1"/>
    </source>
</evidence>
<protein>
    <submittedName>
        <fullName evidence="2">Uncharacterized protein</fullName>
    </submittedName>
</protein>
<gene>
    <name evidence="2" type="ORF">SDC9_164811</name>
</gene>
<name>A0A645FSM2_9ZZZZ</name>
<keyword evidence="1" id="KW-1133">Transmembrane helix</keyword>
<proteinExistence type="predicted"/>
<comment type="caution">
    <text evidence="2">The sequence shown here is derived from an EMBL/GenBank/DDBJ whole genome shotgun (WGS) entry which is preliminary data.</text>
</comment>
<accession>A0A645FSM2</accession>
<evidence type="ECO:0000256" key="1">
    <source>
        <dbReference type="SAM" id="Phobius"/>
    </source>
</evidence>
<dbReference type="EMBL" id="VSSQ01064596">
    <property type="protein sequence ID" value="MPN17458.1"/>
    <property type="molecule type" value="Genomic_DNA"/>
</dbReference>
<organism evidence="2">
    <name type="scientific">bioreactor metagenome</name>
    <dbReference type="NCBI Taxonomy" id="1076179"/>
    <lineage>
        <taxon>unclassified sequences</taxon>
        <taxon>metagenomes</taxon>
        <taxon>ecological metagenomes</taxon>
    </lineage>
</organism>
<sequence length="103" mass="12026">MAAGTHADWYVPKPCPAYGIDYILRFLGEDDDQRESIEEGVKLLTSRVILRIPWYNDTSGQFGFFIMMLNTFLPTYNGVILTAYSFKRNTYFHIRTKIRIFST</sequence>
<feature type="transmembrane region" description="Helical" evidence="1">
    <location>
        <begin position="62"/>
        <end position="86"/>
    </location>
</feature>